<keyword evidence="3" id="KW-1185">Reference proteome</keyword>
<keyword evidence="1" id="KW-0812">Transmembrane</keyword>
<keyword evidence="1" id="KW-1133">Transmembrane helix</keyword>
<proteinExistence type="predicted"/>
<comment type="caution">
    <text evidence="2">The sequence shown here is derived from an EMBL/GenBank/DDBJ whole genome shotgun (WGS) entry which is preliminary data.</text>
</comment>
<sequence length="81" mass="8869">MSTSDSERKKSILRSLTRHLLAAFTISAITALISGYVDLATGAEIVESLKNIWSTFYEVATLCILVLTLVWAVRLAVILKA</sequence>
<dbReference type="EMBL" id="BAAASD010000034">
    <property type="protein sequence ID" value="GAA2362318.1"/>
    <property type="molecule type" value="Genomic_DNA"/>
</dbReference>
<dbReference type="Proteomes" id="UP001500253">
    <property type="component" value="Unassembled WGS sequence"/>
</dbReference>
<feature type="transmembrane region" description="Helical" evidence="1">
    <location>
        <begin position="20"/>
        <end position="39"/>
    </location>
</feature>
<protein>
    <submittedName>
        <fullName evidence="2">Uncharacterized protein</fullName>
    </submittedName>
</protein>
<evidence type="ECO:0000256" key="1">
    <source>
        <dbReference type="SAM" id="Phobius"/>
    </source>
</evidence>
<keyword evidence="1" id="KW-0472">Membrane</keyword>
<gene>
    <name evidence="2" type="ORF">GCM10010246_61640</name>
</gene>
<feature type="transmembrane region" description="Helical" evidence="1">
    <location>
        <begin position="59"/>
        <end position="79"/>
    </location>
</feature>
<name>A0ABN3GVR7_9ACTN</name>
<organism evidence="2 3">
    <name type="scientific">Streptomyces cuspidosporus</name>
    <dbReference type="NCBI Taxonomy" id="66882"/>
    <lineage>
        <taxon>Bacteria</taxon>
        <taxon>Bacillati</taxon>
        <taxon>Actinomycetota</taxon>
        <taxon>Actinomycetes</taxon>
        <taxon>Kitasatosporales</taxon>
        <taxon>Streptomycetaceae</taxon>
        <taxon>Streptomyces</taxon>
    </lineage>
</organism>
<dbReference type="RefSeq" id="WP_346177624.1">
    <property type="nucleotide sequence ID" value="NZ_BAAASD010000034.1"/>
</dbReference>
<evidence type="ECO:0000313" key="3">
    <source>
        <dbReference type="Proteomes" id="UP001500253"/>
    </source>
</evidence>
<reference evidence="2 3" key="1">
    <citation type="journal article" date="2019" name="Int. J. Syst. Evol. Microbiol.">
        <title>The Global Catalogue of Microorganisms (GCM) 10K type strain sequencing project: providing services to taxonomists for standard genome sequencing and annotation.</title>
        <authorList>
            <consortium name="The Broad Institute Genomics Platform"/>
            <consortium name="The Broad Institute Genome Sequencing Center for Infectious Disease"/>
            <person name="Wu L."/>
            <person name="Ma J."/>
        </authorList>
    </citation>
    <scope>NUCLEOTIDE SEQUENCE [LARGE SCALE GENOMIC DNA]</scope>
    <source>
        <strain evidence="2 3">JCM 4316</strain>
    </source>
</reference>
<evidence type="ECO:0000313" key="2">
    <source>
        <dbReference type="EMBL" id="GAA2362318.1"/>
    </source>
</evidence>
<accession>A0ABN3GVR7</accession>